<reference evidence="1" key="2">
    <citation type="submission" date="2023-06" db="EMBL/GenBank/DDBJ databases">
        <authorList>
            <person name="Ma L."/>
            <person name="Liu K.-W."/>
            <person name="Li Z."/>
            <person name="Hsiao Y.-Y."/>
            <person name="Qi Y."/>
            <person name="Fu T."/>
            <person name="Tang G."/>
            <person name="Zhang D."/>
            <person name="Sun W.-H."/>
            <person name="Liu D.-K."/>
            <person name="Li Y."/>
            <person name="Chen G.-Z."/>
            <person name="Liu X.-D."/>
            <person name="Liao X.-Y."/>
            <person name="Jiang Y.-T."/>
            <person name="Yu X."/>
            <person name="Hao Y."/>
            <person name="Huang J."/>
            <person name="Zhao X.-W."/>
            <person name="Ke S."/>
            <person name="Chen Y.-Y."/>
            <person name="Wu W.-L."/>
            <person name="Hsu J.-L."/>
            <person name="Lin Y.-F."/>
            <person name="Huang M.-D."/>
            <person name="Li C.-Y."/>
            <person name="Huang L."/>
            <person name="Wang Z.-W."/>
            <person name="Zhao X."/>
            <person name="Zhong W.-Y."/>
            <person name="Peng D.-H."/>
            <person name="Ahmad S."/>
            <person name="Lan S."/>
            <person name="Zhang J.-S."/>
            <person name="Tsai W.-C."/>
            <person name="Van De Peer Y."/>
            <person name="Liu Z.-J."/>
        </authorList>
    </citation>
    <scope>NUCLEOTIDE SEQUENCE</scope>
    <source>
        <strain evidence="1">CP</strain>
        <tissue evidence="1">Leaves</tissue>
    </source>
</reference>
<accession>A0AAV9F607</accession>
<dbReference type="Proteomes" id="UP001180020">
    <property type="component" value="Unassembled WGS sequence"/>
</dbReference>
<proteinExistence type="predicted"/>
<dbReference type="EMBL" id="JAUJYO010000003">
    <property type="protein sequence ID" value="KAK1321265.1"/>
    <property type="molecule type" value="Genomic_DNA"/>
</dbReference>
<sequence>MDDFYRFTLLTLYLLSPLTVLRLQTLTAPYGCHFRRGWGPSIPPSLAWFLMESPTIWFSALLLPLGRHRLHPKSLLLSSAFLLHYTHCTLIYPLRLRRNHRRPLRCRPRLLLQPPQHLRPDPVGLPLRRLRSPPVVVDPGRIGGVCGGNGRECVVGCGFGGVEGGGGEVQGAEGGVVRVGLLP</sequence>
<reference evidence="1" key="1">
    <citation type="journal article" date="2023" name="Nat. Commun.">
        <title>Diploid and tetraploid genomes of Acorus and the evolution of monocots.</title>
        <authorList>
            <person name="Ma L."/>
            <person name="Liu K.W."/>
            <person name="Li Z."/>
            <person name="Hsiao Y.Y."/>
            <person name="Qi Y."/>
            <person name="Fu T."/>
            <person name="Tang G.D."/>
            <person name="Zhang D."/>
            <person name="Sun W.H."/>
            <person name="Liu D.K."/>
            <person name="Li Y."/>
            <person name="Chen G.Z."/>
            <person name="Liu X.D."/>
            <person name="Liao X.Y."/>
            <person name="Jiang Y.T."/>
            <person name="Yu X."/>
            <person name="Hao Y."/>
            <person name="Huang J."/>
            <person name="Zhao X.W."/>
            <person name="Ke S."/>
            <person name="Chen Y.Y."/>
            <person name="Wu W.L."/>
            <person name="Hsu J.L."/>
            <person name="Lin Y.F."/>
            <person name="Huang M.D."/>
            <person name="Li C.Y."/>
            <person name="Huang L."/>
            <person name="Wang Z.W."/>
            <person name="Zhao X."/>
            <person name="Zhong W.Y."/>
            <person name="Peng D.H."/>
            <person name="Ahmad S."/>
            <person name="Lan S."/>
            <person name="Zhang J.S."/>
            <person name="Tsai W.C."/>
            <person name="Van de Peer Y."/>
            <person name="Liu Z.J."/>
        </authorList>
    </citation>
    <scope>NUCLEOTIDE SEQUENCE</scope>
    <source>
        <strain evidence="1">CP</strain>
    </source>
</reference>
<protein>
    <submittedName>
        <fullName evidence="1">Steroid 5-alpha-reductase DET2</fullName>
    </submittedName>
</protein>
<gene>
    <name evidence="1" type="primary">DET2</name>
    <name evidence="1" type="ORF">QJS10_CPA03g01825</name>
</gene>
<dbReference type="AlphaFoldDB" id="A0AAV9F607"/>
<organism evidence="1 2">
    <name type="scientific">Acorus calamus</name>
    <name type="common">Sweet flag</name>
    <dbReference type="NCBI Taxonomy" id="4465"/>
    <lineage>
        <taxon>Eukaryota</taxon>
        <taxon>Viridiplantae</taxon>
        <taxon>Streptophyta</taxon>
        <taxon>Embryophyta</taxon>
        <taxon>Tracheophyta</taxon>
        <taxon>Spermatophyta</taxon>
        <taxon>Magnoliopsida</taxon>
        <taxon>Liliopsida</taxon>
        <taxon>Acoraceae</taxon>
        <taxon>Acorus</taxon>
    </lineage>
</organism>
<keyword evidence="2" id="KW-1185">Reference proteome</keyword>
<name>A0AAV9F607_ACOCL</name>
<comment type="caution">
    <text evidence="1">The sequence shown here is derived from an EMBL/GenBank/DDBJ whole genome shotgun (WGS) entry which is preliminary data.</text>
</comment>
<evidence type="ECO:0000313" key="1">
    <source>
        <dbReference type="EMBL" id="KAK1321265.1"/>
    </source>
</evidence>
<evidence type="ECO:0000313" key="2">
    <source>
        <dbReference type="Proteomes" id="UP001180020"/>
    </source>
</evidence>